<dbReference type="PANTHER" id="PTHR33086:SF6">
    <property type="entry name" value="OS01G0245532 PROTEIN"/>
    <property type="match status" value="1"/>
</dbReference>
<dbReference type="InterPro" id="IPR011676">
    <property type="entry name" value="DUF1618"/>
</dbReference>
<dbReference type="AlphaFoldDB" id="A0A6G1E7B7"/>
<keyword evidence="3" id="KW-1185">Reference proteome</keyword>
<proteinExistence type="predicted"/>
<dbReference type="OrthoDB" id="581861at2759"/>
<dbReference type="PANTHER" id="PTHR33086">
    <property type="entry name" value="OS05G0468200 PROTEIN-RELATED"/>
    <property type="match status" value="1"/>
</dbReference>
<sequence>MADVDDEPTERELGVLRPPDRRFRDRLWWVDLSYGLLTCDIVYSDHPYLDYVPLPEGSELPAGTPDIEKCRCVGVGAGRQRYVQIDKYDVDHHMVTMWTLMIDQHAGTWWHLDCEACFEVIWDDEIYKATKLPREVPAVALIHPAHLGDVVYFFLNSRLFAVDLFARRVLEWQFFAMLHPPMAYHSSQFVRAWTPPLTLYLDSVYSMN</sequence>
<comment type="caution">
    <text evidence="2">The sequence shown here is derived from an EMBL/GenBank/DDBJ whole genome shotgun (WGS) entry which is preliminary data.</text>
</comment>
<dbReference type="Proteomes" id="UP000479710">
    <property type="component" value="Unassembled WGS sequence"/>
</dbReference>
<accession>A0A6G1E7B7</accession>
<evidence type="ECO:0000313" key="2">
    <source>
        <dbReference type="EMBL" id="KAF0920607.1"/>
    </source>
</evidence>
<name>A0A6G1E7B7_9ORYZ</name>
<gene>
    <name evidence="2" type="ORF">E2562_035894</name>
</gene>
<dbReference type="EMBL" id="SPHZ02000005">
    <property type="protein sequence ID" value="KAF0920607.1"/>
    <property type="molecule type" value="Genomic_DNA"/>
</dbReference>
<evidence type="ECO:0000259" key="1">
    <source>
        <dbReference type="Pfam" id="PF07762"/>
    </source>
</evidence>
<protein>
    <recommendedName>
        <fullName evidence="1">DUF1618 domain-containing protein</fullName>
    </recommendedName>
</protein>
<dbReference type="Pfam" id="PF07762">
    <property type="entry name" value="DUF1618"/>
    <property type="match status" value="1"/>
</dbReference>
<reference evidence="2 3" key="1">
    <citation type="submission" date="2019-11" db="EMBL/GenBank/DDBJ databases">
        <title>Whole genome sequence of Oryza granulata.</title>
        <authorList>
            <person name="Li W."/>
        </authorList>
    </citation>
    <scope>NUCLEOTIDE SEQUENCE [LARGE SCALE GENOMIC DNA]</scope>
    <source>
        <strain evidence="3">cv. Menghai</strain>
        <tissue evidence="2">Leaf</tissue>
    </source>
</reference>
<feature type="domain" description="DUF1618" evidence="1">
    <location>
        <begin position="29"/>
        <end position="152"/>
    </location>
</feature>
<organism evidence="2 3">
    <name type="scientific">Oryza meyeriana var. granulata</name>
    <dbReference type="NCBI Taxonomy" id="110450"/>
    <lineage>
        <taxon>Eukaryota</taxon>
        <taxon>Viridiplantae</taxon>
        <taxon>Streptophyta</taxon>
        <taxon>Embryophyta</taxon>
        <taxon>Tracheophyta</taxon>
        <taxon>Spermatophyta</taxon>
        <taxon>Magnoliopsida</taxon>
        <taxon>Liliopsida</taxon>
        <taxon>Poales</taxon>
        <taxon>Poaceae</taxon>
        <taxon>BOP clade</taxon>
        <taxon>Oryzoideae</taxon>
        <taxon>Oryzeae</taxon>
        <taxon>Oryzinae</taxon>
        <taxon>Oryza</taxon>
        <taxon>Oryza meyeriana</taxon>
    </lineage>
</organism>
<evidence type="ECO:0000313" key="3">
    <source>
        <dbReference type="Proteomes" id="UP000479710"/>
    </source>
</evidence>